<dbReference type="PANTHER" id="PTHR35011:SF2">
    <property type="entry name" value="2,3-DIKETO-L-GULONATE TRAP TRANSPORTER SMALL PERMEASE PROTEIN YIAM"/>
    <property type="match status" value="1"/>
</dbReference>
<dbReference type="Pfam" id="PF04290">
    <property type="entry name" value="DctQ"/>
    <property type="match status" value="1"/>
</dbReference>
<reference evidence="11 12" key="1">
    <citation type="submission" date="2018-08" db="EMBL/GenBank/DDBJ databases">
        <title>A genome reference for cultivated species of the human gut microbiota.</title>
        <authorList>
            <person name="Zou Y."/>
            <person name="Xue W."/>
            <person name="Luo G."/>
        </authorList>
    </citation>
    <scope>NUCLEOTIDE SEQUENCE [LARGE SCALE GENOMIC DNA]</scope>
    <source>
        <strain evidence="11 12">AM35-14</strain>
    </source>
</reference>
<keyword evidence="5 9" id="KW-0812">Transmembrane</keyword>
<proteinExistence type="inferred from homology"/>
<feature type="transmembrane region" description="Helical" evidence="9">
    <location>
        <begin position="21"/>
        <end position="41"/>
    </location>
</feature>
<dbReference type="GO" id="GO:0022857">
    <property type="term" value="F:transmembrane transporter activity"/>
    <property type="evidence" value="ECO:0007669"/>
    <property type="project" value="TreeGrafter"/>
</dbReference>
<evidence type="ECO:0000256" key="2">
    <source>
        <dbReference type="ARBA" id="ARBA00022448"/>
    </source>
</evidence>
<dbReference type="GO" id="GO:0005886">
    <property type="term" value="C:plasma membrane"/>
    <property type="evidence" value="ECO:0007669"/>
    <property type="project" value="UniProtKB-SubCell"/>
</dbReference>
<evidence type="ECO:0000256" key="9">
    <source>
        <dbReference type="SAM" id="Phobius"/>
    </source>
</evidence>
<evidence type="ECO:0000256" key="8">
    <source>
        <dbReference type="ARBA" id="ARBA00038436"/>
    </source>
</evidence>
<dbReference type="InterPro" id="IPR007387">
    <property type="entry name" value="TRAP_DctQ"/>
</dbReference>
<evidence type="ECO:0000256" key="6">
    <source>
        <dbReference type="ARBA" id="ARBA00022989"/>
    </source>
</evidence>
<comment type="similarity">
    <text evidence="8">Belongs to the TRAP transporter small permease family.</text>
</comment>
<dbReference type="PANTHER" id="PTHR35011">
    <property type="entry name" value="2,3-DIKETO-L-GULONATE TRAP TRANSPORTER SMALL PERMEASE PROTEIN YIAM"/>
    <property type="match status" value="1"/>
</dbReference>
<evidence type="ECO:0000256" key="7">
    <source>
        <dbReference type="ARBA" id="ARBA00023136"/>
    </source>
</evidence>
<evidence type="ECO:0000313" key="12">
    <source>
        <dbReference type="Proteomes" id="UP000283975"/>
    </source>
</evidence>
<sequence length="195" mass="22323">MKDGKFDLKTFLDNIELYISAVLFIALTVLLFANVFCRYALKHSFAWVEEVATIAFVWMIWFAMSAAVTKRKHLRIDFILEMVPFKVKKAMLVISNLVFAAFDIYLLYIVMTIIRRLGNSQTTLLRLPQQMVYSIIPIGLVLSVVRIAQDTIKLMHENEANLGASKPAMDLDECERIYLEKKAAREAAVVKGEVR</sequence>
<evidence type="ECO:0000313" key="11">
    <source>
        <dbReference type="EMBL" id="RHC56159.1"/>
    </source>
</evidence>
<evidence type="ECO:0000256" key="4">
    <source>
        <dbReference type="ARBA" id="ARBA00022519"/>
    </source>
</evidence>
<feature type="domain" description="Tripartite ATP-independent periplasmic transporters DctQ component" evidence="10">
    <location>
        <begin position="27"/>
        <end position="154"/>
    </location>
</feature>
<dbReference type="InterPro" id="IPR055348">
    <property type="entry name" value="DctQ"/>
</dbReference>
<keyword evidence="4" id="KW-0997">Cell inner membrane</keyword>
<dbReference type="GO" id="GO:0015740">
    <property type="term" value="P:C4-dicarboxylate transport"/>
    <property type="evidence" value="ECO:0007669"/>
    <property type="project" value="TreeGrafter"/>
</dbReference>
<protein>
    <submittedName>
        <fullName evidence="11">TRAP transporter small permease</fullName>
    </submittedName>
</protein>
<gene>
    <name evidence="11" type="ORF">DW839_11515</name>
</gene>
<evidence type="ECO:0000256" key="5">
    <source>
        <dbReference type="ARBA" id="ARBA00022692"/>
    </source>
</evidence>
<keyword evidence="7 9" id="KW-0472">Membrane</keyword>
<evidence type="ECO:0000256" key="1">
    <source>
        <dbReference type="ARBA" id="ARBA00004429"/>
    </source>
</evidence>
<dbReference type="Proteomes" id="UP000283975">
    <property type="component" value="Unassembled WGS sequence"/>
</dbReference>
<keyword evidence="6 9" id="KW-1133">Transmembrane helix</keyword>
<comment type="caution">
    <text evidence="11">The sequence shown here is derived from an EMBL/GenBank/DDBJ whole genome shotgun (WGS) entry which is preliminary data.</text>
</comment>
<dbReference type="AlphaFoldDB" id="A0A414AWD9"/>
<feature type="transmembrane region" description="Helical" evidence="9">
    <location>
        <begin position="90"/>
        <end position="111"/>
    </location>
</feature>
<evidence type="ECO:0000259" key="10">
    <source>
        <dbReference type="Pfam" id="PF04290"/>
    </source>
</evidence>
<dbReference type="EMBL" id="QSHZ01000010">
    <property type="protein sequence ID" value="RHC56159.1"/>
    <property type="molecule type" value="Genomic_DNA"/>
</dbReference>
<evidence type="ECO:0000256" key="3">
    <source>
        <dbReference type="ARBA" id="ARBA00022475"/>
    </source>
</evidence>
<comment type="subcellular location">
    <subcellularLocation>
        <location evidence="1">Cell inner membrane</location>
        <topology evidence="1">Multi-pass membrane protein</topology>
    </subcellularLocation>
</comment>
<feature type="transmembrane region" description="Helical" evidence="9">
    <location>
        <begin position="47"/>
        <end position="69"/>
    </location>
</feature>
<name>A0A414AWD9_9FIRM</name>
<keyword evidence="3" id="KW-1003">Cell membrane</keyword>
<organism evidence="11 12">
    <name type="scientific">Enterocloster bolteae</name>
    <dbReference type="NCBI Taxonomy" id="208479"/>
    <lineage>
        <taxon>Bacteria</taxon>
        <taxon>Bacillati</taxon>
        <taxon>Bacillota</taxon>
        <taxon>Clostridia</taxon>
        <taxon>Lachnospirales</taxon>
        <taxon>Lachnospiraceae</taxon>
        <taxon>Enterocloster</taxon>
    </lineage>
</organism>
<keyword evidence="2" id="KW-0813">Transport</keyword>
<accession>A0A414AWD9</accession>
<feature type="transmembrane region" description="Helical" evidence="9">
    <location>
        <begin position="131"/>
        <end position="148"/>
    </location>
</feature>